<keyword evidence="1" id="KW-1133">Transmembrane helix</keyword>
<keyword evidence="1" id="KW-0812">Transmembrane</keyword>
<dbReference type="EMBL" id="NHTK01001263">
    <property type="protein sequence ID" value="PPR01241.1"/>
    <property type="molecule type" value="Genomic_DNA"/>
</dbReference>
<sequence>MRTSLATTFLSTAYIVLAFFTLHSAGYFVINEPNKNTQWVNNAANVVTWSKGLKDGIHGFDVELARMSQDGLRLVARNVPVKPNNINLFLSDVPAGDDYFLIFINSTHGVMHTTSDRFTILASGVAPTATSTVQLAANAPTVTIRGTPNPTAGFATTFPAISGAVGKLNMDGIGIKMTILFAGWIFGAVWTLGW</sequence>
<dbReference type="AlphaFoldDB" id="A0A409YE21"/>
<feature type="transmembrane region" description="Helical" evidence="1">
    <location>
        <begin position="173"/>
        <end position="193"/>
    </location>
</feature>
<dbReference type="Proteomes" id="UP000284842">
    <property type="component" value="Unassembled WGS sequence"/>
</dbReference>
<gene>
    <name evidence="2" type="ORF">CVT24_006005</name>
</gene>
<reference evidence="2 3" key="1">
    <citation type="journal article" date="2018" name="Evol. Lett.">
        <title>Horizontal gene cluster transfer increased hallucinogenic mushroom diversity.</title>
        <authorList>
            <person name="Reynolds H.T."/>
            <person name="Vijayakumar V."/>
            <person name="Gluck-Thaler E."/>
            <person name="Korotkin H.B."/>
            <person name="Matheny P.B."/>
            <person name="Slot J.C."/>
        </authorList>
    </citation>
    <scope>NUCLEOTIDE SEQUENCE [LARGE SCALE GENOMIC DNA]</scope>
    <source>
        <strain evidence="2 3">2629</strain>
    </source>
</reference>
<evidence type="ECO:0000313" key="3">
    <source>
        <dbReference type="Proteomes" id="UP000284842"/>
    </source>
</evidence>
<accession>A0A409YE21</accession>
<feature type="transmembrane region" description="Helical" evidence="1">
    <location>
        <begin position="12"/>
        <end position="30"/>
    </location>
</feature>
<proteinExistence type="predicted"/>
<evidence type="ECO:0000313" key="2">
    <source>
        <dbReference type="EMBL" id="PPR01241.1"/>
    </source>
</evidence>
<keyword evidence="3" id="KW-1185">Reference proteome</keyword>
<organism evidence="2 3">
    <name type="scientific">Panaeolus cyanescens</name>
    <dbReference type="NCBI Taxonomy" id="181874"/>
    <lineage>
        <taxon>Eukaryota</taxon>
        <taxon>Fungi</taxon>
        <taxon>Dikarya</taxon>
        <taxon>Basidiomycota</taxon>
        <taxon>Agaricomycotina</taxon>
        <taxon>Agaricomycetes</taxon>
        <taxon>Agaricomycetidae</taxon>
        <taxon>Agaricales</taxon>
        <taxon>Agaricineae</taxon>
        <taxon>Galeropsidaceae</taxon>
        <taxon>Panaeolus</taxon>
    </lineage>
</organism>
<protein>
    <submittedName>
        <fullName evidence="2">Uncharacterized protein</fullName>
    </submittedName>
</protein>
<evidence type="ECO:0000256" key="1">
    <source>
        <dbReference type="SAM" id="Phobius"/>
    </source>
</evidence>
<dbReference type="OrthoDB" id="2581067at2759"/>
<name>A0A409YE21_9AGAR</name>
<comment type="caution">
    <text evidence="2">The sequence shown here is derived from an EMBL/GenBank/DDBJ whole genome shotgun (WGS) entry which is preliminary data.</text>
</comment>
<keyword evidence="1" id="KW-0472">Membrane</keyword>
<dbReference type="InParanoid" id="A0A409YE21"/>